<dbReference type="AlphaFoldDB" id="A0AAD6G5U4"/>
<protein>
    <submittedName>
        <fullName evidence="2">Uncharacterized protein</fullName>
    </submittedName>
</protein>
<name>A0AAD6G5U4_9EURO</name>
<evidence type="ECO:0000256" key="1">
    <source>
        <dbReference type="SAM" id="MobiDB-lite"/>
    </source>
</evidence>
<dbReference type="GeneID" id="81596002"/>
<evidence type="ECO:0000313" key="3">
    <source>
        <dbReference type="Proteomes" id="UP001213681"/>
    </source>
</evidence>
<accession>A0AAD6G5U4</accession>
<sequence length="445" mass="50278">MESEEEEARQEEEQAEEEGVDDDPLPNRVNLWPDDSDDVPDGSSDDGAANIGDQPTSYQKEPESDDVEVLIDNLSRVDQTTGHTHDASVAESPTFEDEESDENEKYHPWEESEGEEQRAKQLGAVDPKPAIADEPLEEPFDEQRSDDHPVNESSYQERPRKNELQDLSRWLAQEIESSPQGPLWEILRRCKRVLRTVAIKPMPECLSGANSEVTEMRQIYYDIINTSALPSETRKELSNLREAVRIEATRIFEYAAEEAPEETGEGAQLLNQFEAHVVGPLITLVTFGYRAYQTLGSPAYGQYEGILELLMWCCTQIFNYAQTSYLSGTKAKSRVILLPLRRIIKALGMGNLDTSAASRRVSSSQRPRATQGDMSYIQDDTIFTQWTQVADYDIPPSQRPWSLDEERALRDGVRRFSGKSPPFDVSPGAVKLTPLQNMAIRFPWS</sequence>
<dbReference type="EMBL" id="JAPVEA010000002">
    <property type="protein sequence ID" value="KAJ5460824.1"/>
    <property type="molecule type" value="Genomic_DNA"/>
</dbReference>
<gene>
    <name evidence="2" type="ORF">N7458_002376</name>
</gene>
<feature type="region of interest" description="Disordered" evidence="1">
    <location>
        <begin position="137"/>
        <end position="161"/>
    </location>
</feature>
<dbReference type="RefSeq" id="XP_056769866.1">
    <property type="nucleotide sequence ID" value="XM_056905759.1"/>
</dbReference>
<organism evidence="2 3">
    <name type="scientific">Penicillium daleae</name>
    <dbReference type="NCBI Taxonomy" id="63821"/>
    <lineage>
        <taxon>Eukaryota</taxon>
        <taxon>Fungi</taxon>
        <taxon>Dikarya</taxon>
        <taxon>Ascomycota</taxon>
        <taxon>Pezizomycotina</taxon>
        <taxon>Eurotiomycetes</taxon>
        <taxon>Eurotiomycetidae</taxon>
        <taxon>Eurotiales</taxon>
        <taxon>Aspergillaceae</taxon>
        <taxon>Penicillium</taxon>
    </lineage>
</organism>
<feature type="compositionally biased region" description="Acidic residues" evidence="1">
    <location>
        <begin position="34"/>
        <end position="44"/>
    </location>
</feature>
<reference evidence="2" key="1">
    <citation type="submission" date="2022-12" db="EMBL/GenBank/DDBJ databases">
        <authorList>
            <person name="Petersen C."/>
        </authorList>
    </citation>
    <scope>NUCLEOTIDE SEQUENCE</scope>
    <source>
        <strain evidence="2">IBT 16125</strain>
    </source>
</reference>
<keyword evidence="3" id="KW-1185">Reference proteome</keyword>
<feature type="compositionally biased region" description="Basic and acidic residues" evidence="1">
    <location>
        <begin position="103"/>
        <end position="119"/>
    </location>
</feature>
<dbReference type="Proteomes" id="UP001213681">
    <property type="component" value="Unassembled WGS sequence"/>
</dbReference>
<feature type="region of interest" description="Disordered" evidence="1">
    <location>
        <begin position="1"/>
        <end position="122"/>
    </location>
</feature>
<reference evidence="2" key="2">
    <citation type="journal article" date="2023" name="IMA Fungus">
        <title>Comparative genomic study of the Penicillium genus elucidates a diverse pangenome and 15 lateral gene transfer events.</title>
        <authorList>
            <person name="Petersen C."/>
            <person name="Sorensen T."/>
            <person name="Nielsen M.R."/>
            <person name="Sondergaard T.E."/>
            <person name="Sorensen J.L."/>
            <person name="Fitzpatrick D.A."/>
            <person name="Frisvad J.C."/>
            <person name="Nielsen K.L."/>
        </authorList>
    </citation>
    <scope>NUCLEOTIDE SEQUENCE</scope>
    <source>
        <strain evidence="2">IBT 16125</strain>
    </source>
</reference>
<comment type="caution">
    <text evidence="2">The sequence shown here is derived from an EMBL/GenBank/DDBJ whole genome shotgun (WGS) entry which is preliminary data.</text>
</comment>
<feature type="compositionally biased region" description="Basic and acidic residues" evidence="1">
    <location>
        <begin position="141"/>
        <end position="161"/>
    </location>
</feature>
<evidence type="ECO:0000313" key="2">
    <source>
        <dbReference type="EMBL" id="KAJ5460824.1"/>
    </source>
</evidence>
<feature type="compositionally biased region" description="Acidic residues" evidence="1">
    <location>
        <begin position="1"/>
        <end position="24"/>
    </location>
</feature>
<proteinExistence type="predicted"/>